<keyword evidence="4 7" id="KW-0812">Transmembrane</keyword>
<organism evidence="9 10">
    <name type="scientific">Candidatus Desulfaltia bathyphila</name>
    <dbReference type="NCBI Taxonomy" id="2841697"/>
    <lineage>
        <taxon>Bacteria</taxon>
        <taxon>Pseudomonadati</taxon>
        <taxon>Thermodesulfobacteriota</taxon>
        <taxon>Desulfobacteria</taxon>
        <taxon>Desulfobacterales</taxon>
        <taxon>Desulfobacterales incertae sedis</taxon>
        <taxon>Candidatus Desulfaltia</taxon>
    </lineage>
</organism>
<dbReference type="PROSITE" id="PS50125">
    <property type="entry name" value="GUANYLATE_CYCLASE_2"/>
    <property type="match status" value="1"/>
</dbReference>
<dbReference type="Pfam" id="PF00211">
    <property type="entry name" value="Guanylate_cyc"/>
    <property type="match status" value="1"/>
</dbReference>
<dbReference type="FunFam" id="3.30.70.1230:FF:000016">
    <property type="entry name" value="Adenylate/guanylate cyclase domain-containing protein"/>
    <property type="match status" value="1"/>
</dbReference>
<dbReference type="Pfam" id="PF05226">
    <property type="entry name" value="CHASE2"/>
    <property type="match status" value="1"/>
</dbReference>
<dbReference type="Gene3D" id="3.30.70.1230">
    <property type="entry name" value="Nucleotide cyclase"/>
    <property type="match status" value="1"/>
</dbReference>
<protein>
    <submittedName>
        <fullName evidence="9">Adenylate/guanylate cyclase domain-containing protein</fullName>
    </submittedName>
</protein>
<dbReference type="SUPFAM" id="SSF55073">
    <property type="entry name" value="Nucleotide cyclase"/>
    <property type="match status" value="1"/>
</dbReference>
<sequence>MKKIALLYPLLISMFAIFIGILAYLQGISFLDLMELKTIDLRFEARGQISPGPDVVLAVIDEKSISKEGKWVWPRSKIANLVTKLSKAGARVIAFDIGFLEPDDKKIVNTINEIQRTIHNHDIRKKEIDNYLKNLKKHANNDQLLADAIRNSTAKIVLGYFFHMDSTESSHISENEISIHQDNISGSKYKFIRYASGSAQNIALIEAGTPQSNIEIISSATDYCGFFNMLPDKDGVVRWMPGILKYMETLYAPLSLITVSAYLESPISMNIGEYGVERVQIGKLAVPTDELGRILINYRGAEKTFPHIPVTDILNNNIADTVVKDKIVIVGATAVGIYDLRVTPFGTVFPGVEIHANVADSILSKDFMYQPAWAAIFDIMAIIVAGLILGFVLPKAGGISGAAAAFSLFIGHIFLCQYLFSQKGLILNLVYPLTVIILVYISITAYKYFTESRQKRFIKNAFSTYLAPTVVKQLIESPEKLVLGGEERVITAFFSDIQGFTSISEGLTPKELVELLNEFLTEMTSIILKYEGTVDKFEGDAIIAFFGAPNELENQEEIACMACIDMQKRLSELREGWRISGKPELYMRIGLCTGAAVVGNMGSKTRMDYTMMGDTVNIAARLEGVNKIYGIYTLISETTYRAAGNKIMAREIDSINVVGKKEPVTVYQLLGYPKDIDERMSKTIENYTNGLYAYRNQDWEKAGSFFKVALELTPDDSPSKAMLLRCDEYKITPPPKDWDGAFTMKTK</sequence>
<evidence type="ECO:0000256" key="2">
    <source>
        <dbReference type="ARBA" id="ARBA00005381"/>
    </source>
</evidence>
<comment type="subcellular location">
    <subcellularLocation>
        <location evidence="1">Cell envelope</location>
    </subcellularLocation>
</comment>
<evidence type="ECO:0000256" key="1">
    <source>
        <dbReference type="ARBA" id="ARBA00004196"/>
    </source>
</evidence>
<dbReference type="GO" id="GO:0004016">
    <property type="term" value="F:adenylate cyclase activity"/>
    <property type="evidence" value="ECO:0007669"/>
    <property type="project" value="UniProtKB-ARBA"/>
</dbReference>
<dbReference type="InterPro" id="IPR007890">
    <property type="entry name" value="CHASE2"/>
</dbReference>
<dbReference type="InterPro" id="IPR029787">
    <property type="entry name" value="Nucleotide_cyclase"/>
</dbReference>
<feature type="transmembrane region" description="Helical" evidence="7">
    <location>
        <begin position="429"/>
        <end position="449"/>
    </location>
</feature>
<dbReference type="AlphaFoldDB" id="A0A8J6N584"/>
<dbReference type="InterPro" id="IPR001054">
    <property type="entry name" value="A/G_cyclase"/>
</dbReference>
<evidence type="ECO:0000256" key="5">
    <source>
        <dbReference type="ARBA" id="ARBA00022989"/>
    </source>
</evidence>
<name>A0A8J6N584_9BACT</name>
<evidence type="ECO:0000256" key="6">
    <source>
        <dbReference type="ARBA" id="ARBA00023136"/>
    </source>
</evidence>
<dbReference type="PANTHER" id="PTHR43081">
    <property type="entry name" value="ADENYLATE CYCLASE, TERMINAL-DIFFERENTIATION SPECIFIC-RELATED"/>
    <property type="match status" value="1"/>
</dbReference>
<comment type="caution">
    <text evidence="9">The sequence shown here is derived from an EMBL/GenBank/DDBJ whole genome shotgun (WGS) entry which is preliminary data.</text>
</comment>
<keyword evidence="6 7" id="KW-0472">Membrane</keyword>
<feature type="transmembrane region" description="Helical" evidence="7">
    <location>
        <begin position="6"/>
        <end position="25"/>
    </location>
</feature>
<dbReference type="GO" id="GO:0006171">
    <property type="term" value="P:cAMP biosynthetic process"/>
    <property type="evidence" value="ECO:0007669"/>
    <property type="project" value="TreeGrafter"/>
</dbReference>
<evidence type="ECO:0000259" key="8">
    <source>
        <dbReference type="PROSITE" id="PS50125"/>
    </source>
</evidence>
<dbReference type="Proteomes" id="UP000603545">
    <property type="component" value="Unassembled WGS sequence"/>
</dbReference>
<dbReference type="GO" id="GO:0035556">
    <property type="term" value="P:intracellular signal transduction"/>
    <property type="evidence" value="ECO:0007669"/>
    <property type="project" value="InterPro"/>
</dbReference>
<dbReference type="SMART" id="SM01080">
    <property type="entry name" value="CHASE2"/>
    <property type="match status" value="1"/>
</dbReference>
<feature type="transmembrane region" description="Helical" evidence="7">
    <location>
        <begin position="372"/>
        <end position="393"/>
    </location>
</feature>
<dbReference type="CDD" id="cd07302">
    <property type="entry name" value="CHD"/>
    <property type="match status" value="1"/>
</dbReference>
<dbReference type="InterPro" id="IPR050697">
    <property type="entry name" value="Adenylyl/Guanylyl_Cyclase_3/4"/>
</dbReference>
<dbReference type="EMBL" id="JACNLL010000056">
    <property type="protein sequence ID" value="MBC8199579.1"/>
    <property type="molecule type" value="Genomic_DNA"/>
</dbReference>
<evidence type="ECO:0000256" key="4">
    <source>
        <dbReference type="ARBA" id="ARBA00022692"/>
    </source>
</evidence>
<evidence type="ECO:0000313" key="9">
    <source>
        <dbReference type="EMBL" id="MBC8199579.1"/>
    </source>
</evidence>
<dbReference type="GO" id="GO:0030313">
    <property type="term" value="C:cell envelope"/>
    <property type="evidence" value="ECO:0007669"/>
    <property type="project" value="UniProtKB-SubCell"/>
</dbReference>
<gene>
    <name evidence="9" type="ORF">H8E80_05985</name>
</gene>
<proteinExistence type="inferred from homology"/>
<keyword evidence="3" id="KW-1003">Cell membrane</keyword>
<reference evidence="9 10" key="1">
    <citation type="submission" date="2020-08" db="EMBL/GenBank/DDBJ databases">
        <title>Bridging the membrane lipid divide: bacteria of the FCB group superphylum have the potential to synthesize archaeal ether lipids.</title>
        <authorList>
            <person name="Villanueva L."/>
            <person name="Von Meijenfeldt F.A.B."/>
            <person name="Westbye A.B."/>
            <person name="Yadav S."/>
            <person name="Hopmans E.C."/>
            <person name="Dutilh B.E."/>
            <person name="Sinninghe Damste J.S."/>
        </authorList>
    </citation>
    <scope>NUCLEOTIDE SEQUENCE [LARGE SCALE GENOMIC DNA]</scope>
    <source>
        <strain evidence="9">NIOZ-UU82</strain>
    </source>
</reference>
<feature type="domain" description="Guanylate cyclase" evidence="8">
    <location>
        <begin position="491"/>
        <end position="623"/>
    </location>
</feature>
<dbReference type="SMART" id="SM00044">
    <property type="entry name" value="CYCc"/>
    <property type="match status" value="1"/>
</dbReference>
<evidence type="ECO:0000256" key="3">
    <source>
        <dbReference type="ARBA" id="ARBA00022475"/>
    </source>
</evidence>
<evidence type="ECO:0000313" key="10">
    <source>
        <dbReference type="Proteomes" id="UP000603545"/>
    </source>
</evidence>
<keyword evidence="5 7" id="KW-1133">Transmembrane helix</keyword>
<feature type="transmembrane region" description="Helical" evidence="7">
    <location>
        <begin position="399"/>
        <end position="420"/>
    </location>
</feature>
<evidence type="ECO:0000256" key="7">
    <source>
        <dbReference type="SAM" id="Phobius"/>
    </source>
</evidence>
<accession>A0A8J6N584</accession>
<dbReference type="PANTHER" id="PTHR43081:SF1">
    <property type="entry name" value="ADENYLATE CYCLASE, TERMINAL-DIFFERENTIATION SPECIFIC"/>
    <property type="match status" value="1"/>
</dbReference>
<comment type="similarity">
    <text evidence="2">Belongs to the adenylyl cyclase class-3 family.</text>
</comment>